<sequence length="199" mass="23507">MKKMDLRVIKTLKRIDESIVELLREKSFEDITVKDICEHAMINRGTFYSHYKDKYDLIDSYQKELMIGVEDVLYRSKEVTQKEEEMKEILEGLFVYIEDHKDKIFATAIAVGRLQFIEEFSKYTYKFYEAKQKEYGITIAQDNFRNYLITYMSNAHIGIIHRWLEGGCKESPKEMANTVEKITVNGIFKSLLVNEEVVI</sequence>
<name>A0AAF1BSA7_9STAP</name>
<dbReference type="PANTHER" id="PTHR43479:SF7">
    <property type="entry name" value="TETR-FAMILY TRANSCRIPTIONAL REGULATOR"/>
    <property type="match status" value="1"/>
</dbReference>
<accession>A0AAF1BSA7</accession>
<dbReference type="InterPro" id="IPR001647">
    <property type="entry name" value="HTH_TetR"/>
</dbReference>
<gene>
    <name evidence="4" type="ORF">CJ229_006485</name>
</gene>
<dbReference type="KEGG" id="nmy:CJ229_006485"/>
<dbReference type="RefSeq" id="WP_102167083.1">
    <property type="nucleotide sequence ID" value="NZ_CP136964.1"/>
</dbReference>
<dbReference type="GO" id="GO:0003677">
    <property type="term" value="F:DNA binding"/>
    <property type="evidence" value="ECO:0007669"/>
    <property type="project" value="UniProtKB-UniRule"/>
</dbReference>
<dbReference type="PANTHER" id="PTHR43479">
    <property type="entry name" value="ACREF/ENVCD OPERON REPRESSOR-RELATED"/>
    <property type="match status" value="1"/>
</dbReference>
<dbReference type="InterPro" id="IPR050624">
    <property type="entry name" value="HTH-type_Tx_Regulator"/>
</dbReference>
<dbReference type="Proteomes" id="UP000243626">
    <property type="component" value="Chromosome"/>
</dbReference>
<protein>
    <submittedName>
        <fullName evidence="4">TetR-like C-terminal domain-containing protein</fullName>
    </submittedName>
</protein>
<reference evidence="5" key="1">
    <citation type="submission" date="2017-09" db="EMBL/GenBank/DDBJ databases">
        <title>Bacterial strain isolated from the female urinary microbiota.</title>
        <authorList>
            <person name="Thomas-White K."/>
            <person name="Kumar N."/>
            <person name="Forster S."/>
            <person name="Putonti C."/>
            <person name="Lawley T."/>
            <person name="Wolfe A.J."/>
        </authorList>
    </citation>
    <scope>NUCLEOTIDE SEQUENCE [LARGE SCALE GENOMIC DNA]</scope>
    <source>
        <strain evidence="5">UMB0959</strain>
    </source>
</reference>
<dbReference type="Gene3D" id="1.10.357.10">
    <property type="entry name" value="Tetracycline Repressor, domain 2"/>
    <property type="match status" value="1"/>
</dbReference>
<evidence type="ECO:0000313" key="5">
    <source>
        <dbReference type="Proteomes" id="UP000243626"/>
    </source>
</evidence>
<feature type="DNA-binding region" description="H-T-H motif" evidence="2">
    <location>
        <begin position="32"/>
        <end position="51"/>
    </location>
</feature>
<dbReference type="EMBL" id="CP136964">
    <property type="protein sequence ID" value="WOS95737.1"/>
    <property type="molecule type" value="Genomic_DNA"/>
</dbReference>
<keyword evidence="5" id="KW-1185">Reference proteome</keyword>
<evidence type="ECO:0000256" key="1">
    <source>
        <dbReference type="ARBA" id="ARBA00023125"/>
    </source>
</evidence>
<reference evidence="4 5" key="2">
    <citation type="submission" date="2023-10" db="EMBL/GenBank/DDBJ databases">
        <authorList>
            <person name="Choi B."/>
        </authorList>
    </citation>
    <scope>NUCLEOTIDE SEQUENCE [LARGE SCALE GENOMIC DNA]</scope>
    <source>
        <strain evidence="4 5">UMB0959</strain>
    </source>
</reference>
<feature type="domain" description="HTH tetR-type" evidence="3">
    <location>
        <begin position="9"/>
        <end position="69"/>
    </location>
</feature>
<evidence type="ECO:0000256" key="2">
    <source>
        <dbReference type="PROSITE-ProRule" id="PRU00335"/>
    </source>
</evidence>
<evidence type="ECO:0000259" key="3">
    <source>
        <dbReference type="PROSITE" id="PS50977"/>
    </source>
</evidence>
<dbReference type="Pfam" id="PF14278">
    <property type="entry name" value="TetR_C_8"/>
    <property type="match status" value="1"/>
</dbReference>
<dbReference type="AlphaFoldDB" id="A0AAF1BSA7"/>
<keyword evidence="1 2" id="KW-0238">DNA-binding</keyword>
<organism evidence="4 5">
    <name type="scientific">Nosocomiicoccus massiliensis</name>
    <dbReference type="NCBI Taxonomy" id="1232430"/>
    <lineage>
        <taxon>Bacteria</taxon>
        <taxon>Bacillati</taxon>
        <taxon>Bacillota</taxon>
        <taxon>Bacilli</taxon>
        <taxon>Bacillales</taxon>
        <taxon>Staphylococcaceae</taxon>
        <taxon>Nosocomiicoccus</taxon>
    </lineage>
</organism>
<dbReference type="PROSITE" id="PS50977">
    <property type="entry name" value="HTH_TETR_2"/>
    <property type="match status" value="1"/>
</dbReference>
<dbReference type="Pfam" id="PF00440">
    <property type="entry name" value="TetR_N"/>
    <property type="match status" value="1"/>
</dbReference>
<proteinExistence type="predicted"/>
<evidence type="ECO:0000313" key="4">
    <source>
        <dbReference type="EMBL" id="WOS95737.1"/>
    </source>
</evidence>
<dbReference type="InterPro" id="IPR009057">
    <property type="entry name" value="Homeodomain-like_sf"/>
</dbReference>
<dbReference type="SUPFAM" id="SSF46689">
    <property type="entry name" value="Homeodomain-like"/>
    <property type="match status" value="1"/>
</dbReference>
<dbReference type="InterPro" id="IPR039532">
    <property type="entry name" value="TetR_C_Firmicutes"/>
</dbReference>